<sequence length="147" mass="15358">MNCIFLICCLLGISFVIAIEANCLRGTGHMWQLKPPTGTNSCNRASSLARNGTSMGKPATSALDIAVATMGAPDPEVGANVAAPPAVFLANYVYECASRRTASSCIKPPGPEPESKPELESGPEPEVPKPRTVTLPAGEWEGFGPTE</sequence>
<feature type="signal peptide" evidence="2">
    <location>
        <begin position="1"/>
        <end position="18"/>
    </location>
</feature>
<evidence type="ECO:0000313" key="4">
    <source>
        <dbReference type="Proteomes" id="UP000008711"/>
    </source>
</evidence>
<dbReference type="OMA" id="TNSCNRP"/>
<dbReference type="EMBL" id="CH954182">
    <property type="protein sequence ID" value="EDV53620.1"/>
    <property type="molecule type" value="Genomic_DNA"/>
</dbReference>
<keyword evidence="4" id="KW-1185">Reference proteome</keyword>
<reference evidence="3 4" key="2">
    <citation type="journal article" date="2008" name="Bioinformatics">
        <title>Assembly reconciliation.</title>
        <authorList>
            <person name="Zimin A.V."/>
            <person name="Smith D.R."/>
            <person name="Sutton G."/>
            <person name="Yorke J.A."/>
        </authorList>
    </citation>
    <scope>NUCLEOTIDE SEQUENCE [LARGE SCALE GENOMIC DNA]</scope>
    <source>
        <strain evidence="3 4">TSC#14021-0224.01</strain>
    </source>
</reference>
<gene>
    <name evidence="3" type="primary">Dere\GG12214</name>
    <name evidence="3" type="ORF">Dere_GG12214</name>
</gene>
<evidence type="ECO:0000256" key="2">
    <source>
        <dbReference type="SAM" id="SignalP"/>
    </source>
</evidence>
<feature type="chain" id="PRO_5002796130" evidence="2">
    <location>
        <begin position="19"/>
        <end position="147"/>
    </location>
</feature>
<dbReference type="AlphaFoldDB" id="B3P6F0"/>
<evidence type="ECO:0000313" key="3">
    <source>
        <dbReference type="EMBL" id="EDV53620.1"/>
    </source>
</evidence>
<evidence type="ECO:0000256" key="1">
    <source>
        <dbReference type="SAM" id="MobiDB-lite"/>
    </source>
</evidence>
<accession>B3P6F0</accession>
<dbReference type="Proteomes" id="UP000008711">
    <property type="component" value="Unassembled WGS sequence"/>
</dbReference>
<proteinExistence type="predicted"/>
<protein>
    <submittedName>
        <fullName evidence="3">GG12214</fullName>
    </submittedName>
</protein>
<organism evidence="3 4">
    <name type="scientific">Drosophila erecta</name>
    <name type="common">Fruit fly</name>
    <dbReference type="NCBI Taxonomy" id="7220"/>
    <lineage>
        <taxon>Eukaryota</taxon>
        <taxon>Metazoa</taxon>
        <taxon>Ecdysozoa</taxon>
        <taxon>Arthropoda</taxon>
        <taxon>Hexapoda</taxon>
        <taxon>Insecta</taxon>
        <taxon>Pterygota</taxon>
        <taxon>Neoptera</taxon>
        <taxon>Endopterygota</taxon>
        <taxon>Diptera</taxon>
        <taxon>Brachycera</taxon>
        <taxon>Muscomorpha</taxon>
        <taxon>Ephydroidea</taxon>
        <taxon>Drosophilidae</taxon>
        <taxon>Drosophila</taxon>
        <taxon>Sophophora</taxon>
    </lineage>
</organism>
<dbReference type="OrthoDB" id="7862526at2759"/>
<reference evidence="3 4" key="1">
    <citation type="journal article" date="2007" name="Nature">
        <title>Evolution of genes and genomes on the Drosophila phylogeny.</title>
        <authorList>
            <consortium name="Drosophila 12 Genomes Consortium"/>
            <person name="Clark A.G."/>
            <person name="Eisen M.B."/>
            <person name="Smith D.R."/>
            <person name="Bergman C.M."/>
            <person name="Oliver B."/>
            <person name="Markow T.A."/>
            <person name="Kaufman T.C."/>
            <person name="Kellis M."/>
            <person name="Gelbart W."/>
            <person name="Iyer V.N."/>
            <person name="Pollard D.A."/>
            <person name="Sackton T.B."/>
            <person name="Larracuente A.M."/>
            <person name="Singh N.D."/>
            <person name="Abad J.P."/>
            <person name="Abt D.N."/>
            <person name="Adryan B."/>
            <person name="Aguade M."/>
            <person name="Akashi H."/>
            <person name="Anderson W.W."/>
            <person name="Aquadro C.F."/>
            <person name="Ardell D.H."/>
            <person name="Arguello R."/>
            <person name="Artieri C.G."/>
            <person name="Barbash D.A."/>
            <person name="Barker D."/>
            <person name="Barsanti P."/>
            <person name="Batterham P."/>
            <person name="Batzoglou S."/>
            <person name="Begun D."/>
            <person name="Bhutkar A."/>
            <person name="Blanco E."/>
            <person name="Bosak S.A."/>
            <person name="Bradley R.K."/>
            <person name="Brand A.D."/>
            <person name="Brent M.R."/>
            <person name="Brooks A.N."/>
            <person name="Brown R.H."/>
            <person name="Butlin R.K."/>
            <person name="Caggese C."/>
            <person name="Calvi B.R."/>
            <person name="Bernardo de Carvalho A."/>
            <person name="Caspi A."/>
            <person name="Castrezana S."/>
            <person name="Celniker S.E."/>
            <person name="Chang J.L."/>
            <person name="Chapple C."/>
            <person name="Chatterji S."/>
            <person name="Chinwalla A."/>
            <person name="Civetta A."/>
            <person name="Clifton S.W."/>
            <person name="Comeron J.M."/>
            <person name="Costello J.C."/>
            <person name="Coyne J.A."/>
            <person name="Daub J."/>
            <person name="David R.G."/>
            <person name="Delcher A.L."/>
            <person name="Delehaunty K."/>
            <person name="Do C.B."/>
            <person name="Ebling H."/>
            <person name="Edwards K."/>
            <person name="Eickbush T."/>
            <person name="Evans J.D."/>
            <person name="Filipski A."/>
            <person name="Findeiss S."/>
            <person name="Freyhult E."/>
            <person name="Fulton L."/>
            <person name="Fulton R."/>
            <person name="Garcia A.C."/>
            <person name="Gardiner A."/>
            <person name="Garfield D.A."/>
            <person name="Garvin B.E."/>
            <person name="Gibson G."/>
            <person name="Gilbert D."/>
            <person name="Gnerre S."/>
            <person name="Godfrey J."/>
            <person name="Good R."/>
            <person name="Gotea V."/>
            <person name="Gravely B."/>
            <person name="Greenberg A.J."/>
            <person name="Griffiths-Jones S."/>
            <person name="Gross S."/>
            <person name="Guigo R."/>
            <person name="Gustafson E.A."/>
            <person name="Haerty W."/>
            <person name="Hahn M.W."/>
            <person name="Halligan D.L."/>
            <person name="Halpern A.L."/>
            <person name="Halter G.M."/>
            <person name="Han M.V."/>
            <person name="Heger A."/>
            <person name="Hillier L."/>
            <person name="Hinrichs A.S."/>
            <person name="Holmes I."/>
            <person name="Hoskins R.A."/>
            <person name="Hubisz M.J."/>
            <person name="Hultmark D."/>
            <person name="Huntley M.A."/>
            <person name="Jaffe D.B."/>
            <person name="Jagadeeshan S."/>
            <person name="Jeck W.R."/>
            <person name="Johnson J."/>
            <person name="Jones C.D."/>
            <person name="Jordan W.C."/>
            <person name="Karpen G.H."/>
            <person name="Kataoka E."/>
            <person name="Keightley P.D."/>
            <person name="Kheradpour P."/>
            <person name="Kirkness E.F."/>
            <person name="Koerich L.B."/>
            <person name="Kristiansen K."/>
            <person name="Kudrna D."/>
            <person name="Kulathinal R.J."/>
            <person name="Kumar S."/>
            <person name="Kwok R."/>
            <person name="Lander E."/>
            <person name="Langley C.H."/>
            <person name="Lapoint R."/>
            <person name="Lazzaro B.P."/>
            <person name="Lee S.J."/>
            <person name="Levesque L."/>
            <person name="Li R."/>
            <person name="Lin C.F."/>
            <person name="Lin M.F."/>
            <person name="Lindblad-Toh K."/>
            <person name="Llopart A."/>
            <person name="Long M."/>
            <person name="Low L."/>
            <person name="Lozovsky E."/>
            <person name="Lu J."/>
            <person name="Luo M."/>
            <person name="Machado C.A."/>
            <person name="Makalowski W."/>
            <person name="Marzo M."/>
            <person name="Matsuda M."/>
            <person name="Matzkin L."/>
            <person name="McAllister B."/>
            <person name="McBride C.S."/>
            <person name="McKernan B."/>
            <person name="McKernan K."/>
            <person name="Mendez-Lago M."/>
            <person name="Minx P."/>
            <person name="Mollenhauer M.U."/>
            <person name="Montooth K."/>
            <person name="Mount S.M."/>
            <person name="Mu X."/>
            <person name="Myers E."/>
            <person name="Negre B."/>
            <person name="Newfeld S."/>
            <person name="Nielsen R."/>
            <person name="Noor M.A."/>
            <person name="O'Grady P."/>
            <person name="Pachter L."/>
            <person name="Papaceit M."/>
            <person name="Parisi M.J."/>
            <person name="Parisi M."/>
            <person name="Parts L."/>
            <person name="Pedersen J.S."/>
            <person name="Pesole G."/>
            <person name="Phillippy A.M."/>
            <person name="Ponting C.P."/>
            <person name="Pop M."/>
            <person name="Porcelli D."/>
            <person name="Powell J.R."/>
            <person name="Prohaska S."/>
            <person name="Pruitt K."/>
            <person name="Puig M."/>
            <person name="Quesneville H."/>
            <person name="Ram K.R."/>
            <person name="Rand D."/>
            <person name="Rasmussen M.D."/>
            <person name="Reed L.K."/>
            <person name="Reenan R."/>
            <person name="Reily A."/>
            <person name="Remington K.A."/>
            <person name="Rieger T.T."/>
            <person name="Ritchie M.G."/>
            <person name="Robin C."/>
            <person name="Rogers Y.H."/>
            <person name="Rohde C."/>
            <person name="Rozas J."/>
            <person name="Rubenfield M.J."/>
            <person name="Ruiz A."/>
            <person name="Russo S."/>
            <person name="Salzberg S.L."/>
            <person name="Sanchez-Gracia A."/>
            <person name="Saranga D.J."/>
            <person name="Sato H."/>
            <person name="Schaeffer S.W."/>
            <person name="Schatz M.C."/>
            <person name="Schlenke T."/>
            <person name="Schwartz R."/>
            <person name="Segarra C."/>
            <person name="Singh R.S."/>
            <person name="Sirot L."/>
            <person name="Sirota M."/>
            <person name="Sisneros N.B."/>
            <person name="Smith C.D."/>
            <person name="Smith T.F."/>
            <person name="Spieth J."/>
            <person name="Stage D.E."/>
            <person name="Stark A."/>
            <person name="Stephan W."/>
            <person name="Strausberg R.L."/>
            <person name="Strempel S."/>
            <person name="Sturgill D."/>
            <person name="Sutton G."/>
            <person name="Sutton G.G."/>
            <person name="Tao W."/>
            <person name="Teichmann S."/>
            <person name="Tobari Y.N."/>
            <person name="Tomimura Y."/>
            <person name="Tsolas J.M."/>
            <person name="Valente V.L."/>
            <person name="Venter E."/>
            <person name="Venter J.C."/>
            <person name="Vicario S."/>
            <person name="Vieira F.G."/>
            <person name="Vilella A.J."/>
            <person name="Villasante A."/>
            <person name="Walenz B."/>
            <person name="Wang J."/>
            <person name="Wasserman M."/>
            <person name="Watts T."/>
            <person name="Wilson D."/>
            <person name="Wilson R.K."/>
            <person name="Wing R.A."/>
            <person name="Wolfner M.F."/>
            <person name="Wong A."/>
            <person name="Wong G.K."/>
            <person name="Wu C.I."/>
            <person name="Wu G."/>
            <person name="Yamamoto D."/>
            <person name="Yang H.P."/>
            <person name="Yang S.P."/>
            <person name="Yorke J.A."/>
            <person name="Yoshida K."/>
            <person name="Zdobnov E."/>
            <person name="Zhang P."/>
            <person name="Zhang Y."/>
            <person name="Zimin A.V."/>
            <person name="Baldwin J."/>
            <person name="Abdouelleil A."/>
            <person name="Abdulkadir J."/>
            <person name="Abebe A."/>
            <person name="Abera B."/>
            <person name="Abreu J."/>
            <person name="Acer S.C."/>
            <person name="Aftuck L."/>
            <person name="Alexander A."/>
            <person name="An P."/>
            <person name="Anderson E."/>
            <person name="Anderson S."/>
            <person name="Arachi H."/>
            <person name="Azer M."/>
            <person name="Bachantsang P."/>
            <person name="Barry A."/>
            <person name="Bayul T."/>
            <person name="Berlin A."/>
            <person name="Bessette D."/>
            <person name="Bloom T."/>
            <person name="Blye J."/>
            <person name="Boguslavskiy L."/>
            <person name="Bonnet C."/>
            <person name="Boukhgalter B."/>
            <person name="Bourzgui I."/>
            <person name="Brown A."/>
            <person name="Cahill P."/>
            <person name="Channer S."/>
            <person name="Cheshatsang Y."/>
            <person name="Chuda L."/>
            <person name="Citroen M."/>
            <person name="Collymore A."/>
            <person name="Cooke P."/>
            <person name="Costello M."/>
            <person name="D'Aco K."/>
            <person name="Daza R."/>
            <person name="De Haan G."/>
            <person name="DeGray S."/>
            <person name="DeMaso C."/>
            <person name="Dhargay N."/>
            <person name="Dooley K."/>
            <person name="Dooley E."/>
            <person name="Doricent M."/>
            <person name="Dorje P."/>
            <person name="Dorjee K."/>
            <person name="Dupes A."/>
            <person name="Elong R."/>
            <person name="Falk J."/>
            <person name="Farina A."/>
            <person name="Faro S."/>
            <person name="Ferguson D."/>
            <person name="Fisher S."/>
            <person name="Foley C.D."/>
            <person name="Franke A."/>
            <person name="Friedrich D."/>
            <person name="Gadbois L."/>
            <person name="Gearin G."/>
            <person name="Gearin C.R."/>
            <person name="Giannoukos G."/>
            <person name="Goode T."/>
            <person name="Graham J."/>
            <person name="Grandbois E."/>
            <person name="Grewal S."/>
            <person name="Gyaltsen K."/>
            <person name="Hafez N."/>
            <person name="Hagos B."/>
            <person name="Hall J."/>
            <person name="Henson C."/>
            <person name="Hollinger A."/>
            <person name="Honan T."/>
            <person name="Huard M.D."/>
            <person name="Hughes L."/>
            <person name="Hurhula B."/>
            <person name="Husby M.E."/>
            <person name="Kamat A."/>
            <person name="Kanga B."/>
            <person name="Kashin S."/>
            <person name="Khazanovich D."/>
            <person name="Kisner P."/>
            <person name="Lance K."/>
            <person name="Lara M."/>
            <person name="Lee W."/>
            <person name="Lennon N."/>
            <person name="Letendre F."/>
            <person name="LeVine R."/>
            <person name="Lipovsky A."/>
            <person name="Liu X."/>
            <person name="Liu J."/>
            <person name="Liu S."/>
            <person name="Lokyitsang T."/>
            <person name="Lokyitsang Y."/>
            <person name="Lubonja R."/>
            <person name="Lui A."/>
            <person name="MacDonald P."/>
            <person name="Magnisalis V."/>
            <person name="Maru K."/>
            <person name="Matthews C."/>
            <person name="McCusker W."/>
            <person name="McDonough S."/>
            <person name="Mehta T."/>
            <person name="Meldrim J."/>
            <person name="Meneus L."/>
            <person name="Mihai O."/>
            <person name="Mihalev A."/>
            <person name="Mihova T."/>
            <person name="Mittelman R."/>
            <person name="Mlenga V."/>
            <person name="Montmayeur A."/>
            <person name="Mulrain L."/>
            <person name="Navidi A."/>
            <person name="Naylor J."/>
            <person name="Negash T."/>
            <person name="Nguyen T."/>
            <person name="Nguyen N."/>
            <person name="Nicol R."/>
            <person name="Norbu C."/>
            <person name="Norbu N."/>
            <person name="Novod N."/>
            <person name="O'Neill B."/>
            <person name="Osman S."/>
            <person name="Markiewicz E."/>
            <person name="Oyono O.L."/>
            <person name="Patti C."/>
            <person name="Phunkhang P."/>
            <person name="Pierre F."/>
            <person name="Priest M."/>
            <person name="Raghuraman S."/>
            <person name="Rege F."/>
            <person name="Reyes R."/>
            <person name="Rise C."/>
            <person name="Rogov P."/>
            <person name="Ross K."/>
            <person name="Ryan E."/>
            <person name="Settipalli S."/>
            <person name="Shea T."/>
            <person name="Sherpa N."/>
            <person name="Shi L."/>
            <person name="Shih D."/>
            <person name="Sparrow T."/>
            <person name="Spaulding J."/>
            <person name="Stalker J."/>
            <person name="Stange-Thomann N."/>
            <person name="Stavropoulos S."/>
            <person name="Stone C."/>
            <person name="Strader C."/>
            <person name="Tesfaye S."/>
            <person name="Thomson T."/>
            <person name="Thoulutsang Y."/>
            <person name="Thoulutsang D."/>
            <person name="Topham K."/>
            <person name="Topping I."/>
            <person name="Tsamla T."/>
            <person name="Vassiliev H."/>
            <person name="Vo A."/>
            <person name="Wangchuk T."/>
            <person name="Wangdi T."/>
            <person name="Weiand M."/>
            <person name="Wilkinson J."/>
            <person name="Wilson A."/>
            <person name="Yadav S."/>
            <person name="Young G."/>
            <person name="Yu Q."/>
            <person name="Zembek L."/>
            <person name="Zhong D."/>
            <person name="Zimmer A."/>
            <person name="Zwirko Z."/>
            <person name="Jaffe D.B."/>
            <person name="Alvarez P."/>
            <person name="Brockman W."/>
            <person name="Butler J."/>
            <person name="Chin C."/>
            <person name="Gnerre S."/>
            <person name="Grabherr M."/>
            <person name="Kleber M."/>
            <person name="Mauceli E."/>
            <person name="MacCallum I."/>
        </authorList>
    </citation>
    <scope>NUCLEOTIDE SEQUENCE [LARGE SCALE GENOMIC DNA]</scope>
    <source>
        <strain evidence="3 4">TSC#14021-0224.01</strain>
    </source>
</reference>
<dbReference type="PhylomeDB" id="B3P6F0"/>
<feature type="region of interest" description="Disordered" evidence="1">
    <location>
        <begin position="102"/>
        <end position="147"/>
    </location>
</feature>
<dbReference type="HOGENOM" id="CLU_1769982_0_0_1"/>
<dbReference type="KEGG" id="der:6554282"/>
<name>B3P6F0_DROER</name>
<keyword evidence="2" id="KW-0732">Signal</keyword>